<evidence type="ECO:0000256" key="7">
    <source>
        <dbReference type="SAM" id="Phobius"/>
    </source>
</evidence>
<reference evidence="8 9" key="1">
    <citation type="submission" date="2020-06" db="EMBL/GenBank/DDBJ databases">
        <title>Altererythrobacter sp. HHU K3-1.</title>
        <authorList>
            <person name="Zhang D."/>
            <person name="Xue H."/>
        </authorList>
    </citation>
    <scope>NUCLEOTIDE SEQUENCE [LARGE SCALE GENOMIC DNA]</scope>
    <source>
        <strain evidence="8 9">HHU K3-1</strain>
    </source>
</reference>
<comment type="subcellular location">
    <subcellularLocation>
        <location evidence="1">Membrane</location>
        <topology evidence="1">Single-pass membrane protein</topology>
    </subcellularLocation>
</comment>
<sequence>MRLTSNRLPKAGYQSEAANDVDPREGQSAEIIDLASRNTYPVVANRKTKSDGLGLAAGVAIVAMLGAVTLWSMNSARLTEPEGIGGAENVGAQAPQQAPGDFAVAPAPIGEPQVQPGYGESAPQPVAAPASSPDYSSPPAPIGDPSIAPSPRANGLSSPAMVFDASSSAVPQLDGNGEPVAAMGDSDGVGSDTSEVSRFASRIGGVGGAPAQASAMTNPSTTVTQGTLIPAILETAIDTNVPGFVRAVVSKDVRSFDGTKVLVPRSSRLIGQYQSGLQNGQKRAYVIWTRLIRPDGASVNLASPAIGFDGTTGLQGKVKSNFFQRFGSALLLSVVGGLSNLASGGTSVVLGGGQSAAAAAFERDGQIGPTVRVKQGQPIRIFTARDLDFTTVSN</sequence>
<dbReference type="RefSeq" id="WP_176265755.1">
    <property type="nucleotide sequence ID" value="NZ_JABWGV010000001.1"/>
</dbReference>
<feature type="compositionally biased region" description="Low complexity" evidence="6">
    <location>
        <begin position="121"/>
        <end position="135"/>
    </location>
</feature>
<organism evidence="8 9">
    <name type="scientific">Qipengyuania atrilutea</name>
    <dbReference type="NCBI Taxonomy" id="2744473"/>
    <lineage>
        <taxon>Bacteria</taxon>
        <taxon>Pseudomonadati</taxon>
        <taxon>Pseudomonadota</taxon>
        <taxon>Alphaproteobacteria</taxon>
        <taxon>Sphingomonadales</taxon>
        <taxon>Erythrobacteraceae</taxon>
        <taxon>Qipengyuania</taxon>
    </lineage>
</organism>
<evidence type="ECO:0000256" key="5">
    <source>
        <dbReference type="ARBA" id="ARBA00023136"/>
    </source>
</evidence>
<feature type="region of interest" description="Disordered" evidence="6">
    <location>
        <begin position="1"/>
        <end position="25"/>
    </location>
</feature>
<evidence type="ECO:0000256" key="1">
    <source>
        <dbReference type="ARBA" id="ARBA00004167"/>
    </source>
</evidence>
<name>A0A850H8J1_9SPHN</name>
<comment type="caution">
    <text evidence="8">The sequence shown here is derived from an EMBL/GenBank/DDBJ whole genome shotgun (WGS) entry which is preliminary data.</text>
</comment>
<dbReference type="Gene3D" id="2.40.128.260">
    <property type="entry name" value="Type IV secretion system, VirB10/TraB/TrbI"/>
    <property type="match status" value="1"/>
</dbReference>
<evidence type="ECO:0000256" key="2">
    <source>
        <dbReference type="ARBA" id="ARBA00010265"/>
    </source>
</evidence>
<dbReference type="EMBL" id="JABWGV010000001">
    <property type="protein sequence ID" value="NVD43409.1"/>
    <property type="molecule type" value="Genomic_DNA"/>
</dbReference>
<keyword evidence="3 7" id="KW-0812">Transmembrane</keyword>
<protein>
    <submittedName>
        <fullName evidence="8">Type VI secretion protein</fullName>
    </submittedName>
</protein>
<evidence type="ECO:0000256" key="4">
    <source>
        <dbReference type="ARBA" id="ARBA00022989"/>
    </source>
</evidence>
<feature type="transmembrane region" description="Helical" evidence="7">
    <location>
        <begin position="53"/>
        <end position="73"/>
    </location>
</feature>
<keyword evidence="9" id="KW-1185">Reference proteome</keyword>
<keyword evidence="5 7" id="KW-0472">Membrane</keyword>
<evidence type="ECO:0000313" key="9">
    <source>
        <dbReference type="Proteomes" id="UP000561438"/>
    </source>
</evidence>
<keyword evidence="4 7" id="KW-1133">Transmembrane helix</keyword>
<feature type="region of interest" description="Disordered" evidence="6">
    <location>
        <begin position="84"/>
        <end position="159"/>
    </location>
</feature>
<evidence type="ECO:0000256" key="3">
    <source>
        <dbReference type="ARBA" id="ARBA00022692"/>
    </source>
</evidence>
<accession>A0A850H8J1</accession>
<proteinExistence type="inferred from homology"/>
<dbReference type="GO" id="GO:0016020">
    <property type="term" value="C:membrane"/>
    <property type="evidence" value="ECO:0007669"/>
    <property type="project" value="UniProtKB-SubCell"/>
</dbReference>
<dbReference type="AlphaFoldDB" id="A0A850H8J1"/>
<evidence type="ECO:0000256" key="6">
    <source>
        <dbReference type="SAM" id="MobiDB-lite"/>
    </source>
</evidence>
<comment type="similarity">
    <text evidence="2">Belongs to the TrbI/VirB10 family.</text>
</comment>
<gene>
    <name evidence="8" type="ORF">HUV48_00060</name>
</gene>
<dbReference type="Pfam" id="PF03743">
    <property type="entry name" value="TrbI"/>
    <property type="match status" value="1"/>
</dbReference>
<dbReference type="Proteomes" id="UP000561438">
    <property type="component" value="Unassembled WGS sequence"/>
</dbReference>
<dbReference type="CDD" id="cd16429">
    <property type="entry name" value="VirB10"/>
    <property type="match status" value="1"/>
</dbReference>
<evidence type="ECO:0000313" key="8">
    <source>
        <dbReference type="EMBL" id="NVD43409.1"/>
    </source>
</evidence>
<dbReference type="InterPro" id="IPR005498">
    <property type="entry name" value="T4SS_VirB10/TraB/TrbI"/>
</dbReference>
<dbReference type="InterPro" id="IPR042217">
    <property type="entry name" value="T4SS_VirB10/TrbI"/>
</dbReference>